<organism evidence="3 4">
    <name type="scientific">Actinomadura napierensis</name>
    <dbReference type="NCBI Taxonomy" id="267854"/>
    <lineage>
        <taxon>Bacteria</taxon>
        <taxon>Bacillati</taxon>
        <taxon>Actinomycetota</taxon>
        <taxon>Actinomycetes</taxon>
        <taxon>Streptosporangiales</taxon>
        <taxon>Thermomonosporaceae</taxon>
        <taxon>Actinomadura</taxon>
    </lineage>
</organism>
<dbReference type="EMBL" id="BAAAMR010000006">
    <property type="protein sequence ID" value="GAA2124108.1"/>
    <property type="molecule type" value="Genomic_DNA"/>
</dbReference>
<feature type="compositionally biased region" description="Basic residues" evidence="1">
    <location>
        <begin position="397"/>
        <end position="407"/>
    </location>
</feature>
<comment type="caution">
    <text evidence="3">The sequence shown here is derived from an EMBL/GenBank/DDBJ whole genome shotgun (WGS) entry which is preliminary data.</text>
</comment>
<keyword evidence="4" id="KW-1185">Reference proteome</keyword>
<feature type="compositionally biased region" description="Basic and acidic residues" evidence="1">
    <location>
        <begin position="387"/>
        <end position="396"/>
    </location>
</feature>
<protein>
    <submittedName>
        <fullName evidence="3">Uncharacterized protein</fullName>
    </submittedName>
</protein>
<dbReference type="Proteomes" id="UP001501020">
    <property type="component" value="Unassembled WGS sequence"/>
</dbReference>
<gene>
    <name evidence="3" type="ORF">GCM10009727_11230</name>
</gene>
<evidence type="ECO:0000256" key="1">
    <source>
        <dbReference type="SAM" id="MobiDB-lite"/>
    </source>
</evidence>
<sequence length="407" mass="42858">MTDIFGEIVRCTCGLLGCTAVAGVISFSATPADAAPGPRPDPRRSASASCRHAFVNGDWYTGYLCREAWLAMYGGSRKRAAGHGDAARRRGRFERSPKTGRRRPAPPSPLARPGPRPTLQAPPGVAPAPVPTPVPTLTRWGADSTQTTVRLREQADDEPQARPVQPVLLLGLLLPAAAALCYPFRHRIYAAATAGMPVLAASTAGPDPRPAPFTYRPSLDPFAVPALGLAGAGAVDSARVLALSALDEHGDSSLVVIPRPDATRLFGLAEDELLDDGAAGLFIPGNLDAALAYLETELAIRRNSGAAPDRRLLLVADCAEEAARIAALLDRHPGGLSAVLLGPWTGARALVDDEGLVDASPGLTAHLPERLPAMSRTEARDRLHAALARQTEDGRRPSGRRPGPRRP</sequence>
<feature type="signal peptide" evidence="2">
    <location>
        <begin position="1"/>
        <end position="34"/>
    </location>
</feature>
<feature type="region of interest" description="Disordered" evidence="1">
    <location>
        <begin position="387"/>
        <end position="407"/>
    </location>
</feature>
<reference evidence="3 4" key="1">
    <citation type="journal article" date="2019" name="Int. J. Syst. Evol. Microbiol.">
        <title>The Global Catalogue of Microorganisms (GCM) 10K type strain sequencing project: providing services to taxonomists for standard genome sequencing and annotation.</title>
        <authorList>
            <consortium name="The Broad Institute Genomics Platform"/>
            <consortium name="The Broad Institute Genome Sequencing Center for Infectious Disease"/>
            <person name="Wu L."/>
            <person name="Ma J."/>
        </authorList>
    </citation>
    <scope>NUCLEOTIDE SEQUENCE [LARGE SCALE GENOMIC DNA]</scope>
    <source>
        <strain evidence="3 4">JCM 13850</strain>
    </source>
</reference>
<feature type="compositionally biased region" description="Basic and acidic residues" evidence="1">
    <location>
        <begin position="85"/>
        <end position="97"/>
    </location>
</feature>
<keyword evidence="2" id="KW-0732">Signal</keyword>
<evidence type="ECO:0000313" key="4">
    <source>
        <dbReference type="Proteomes" id="UP001501020"/>
    </source>
</evidence>
<feature type="compositionally biased region" description="Pro residues" evidence="1">
    <location>
        <begin position="105"/>
        <end position="116"/>
    </location>
</feature>
<feature type="region of interest" description="Disordered" evidence="1">
    <location>
        <begin position="80"/>
        <end position="144"/>
    </location>
</feature>
<name>A0ABN2Y9M8_9ACTN</name>
<proteinExistence type="predicted"/>
<feature type="compositionally biased region" description="Pro residues" evidence="1">
    <location>
        <begin position="124"/>
        <end position="134"/>
    </location>
</feature>
<feature type="chain" id="PRO_5046255605" evidence="2">
    <location>
        <begin position="35"/>
        <end position="407"/>
    </location>
</feature>
<accession>A0ABN2Y9M8</accession>
<evidence type="ECO:0000256" key="2">
    <source>
        <dbReference type="SAM" id="SignalP"/>
    </source>
</evidence>
<dbReference type="PRINTS" id="PR01217">
    <property type="entry name" value="PRICHEXTENSN"/>
</dbReference>
<evidence type="ECO:0000313" key="3">
    <source>
        <dbReference type="EMBL" id="GAA2124108.1"/>
    </source>
</evidence>